<keyword evidence="2" id="KW-0677">Repeat</keyword>
<dbReference type="EMBL" id="JACTNZ010000013">
    <property type="protein sequence ID" value="KAG5516913.1"/>
    <property type="molecule type" value="Genomic_DNA"/>
</dbReference>
<evidence type="ECO:0000259" key="6">
    <source>
        <dbReference type="Pfam" id="PF14432"/>
    </source>
</evidence>
<dbReference type="NCBIfam" id="TIGR00756">
    <property type="entry name" value="PPR"/>
    <property type="match status" value="2"/>
</dbReference>
<comment type="caution">
    <text evidence="7">The sequence shown here is derived from an EMBL/GenBank/DDBJ whole genome shotgun (WGS) entry which is preliminary data.</text>
</comment>
<dbReference type="Pfam" id="PF20430">
    <property type="entry name" value="Eplus_motif"/>
    <property type="match status" value="1"/>
</dbReference>
<dbReference type="FunFam" id="1.25.40.10:FF:001050">
    <property type="entry name" value="Pentatricopeptide repeat-containing protein At2g33760"/>
    <property type="match status" value="1"/>
</dbReference>
<dbReference type="InterPro" id="IPR046960">
    <property type="entry name" value="PPR_At4g14850-like_plant"/>
</dbReference>
<feature type="repeat" description="PPR" evidence="5">
    <location>
        <begin position="537"/>
        <end position="571"/>
    </location>
</feature>
<dbReference type="Pfam" id="PF00300">
    <property type="entry name" value="His_Phos_1"/>
    <property type="match status" value="1"/>
</dbReference>
<protein>
    <recommendedName>
        <fullName evidence="6">DYW domain-containing protein</fullName>
    </recommendedName>
</protein>
<name>A0AAV6HSY9_9ERIC</name>
<dbReference type="Gene3D" id="3.40.50.1240">
    <property type="entry name" value="Phosphoglycerate mutase-like"/>
    <property type="match status" value="1"/>
</dbReference>
<dbReference type="GO" id="GO:0009451">
    <property type="term" value="P:RNA modification"/>
    <property type="evidence" value="ECO:0007669"/>
    <property type="project" value="InterPro"/>
</dbReference>
<gene>
    <name evidence="7" type="ORF">RHGRI_037594</name>
</gene>
<dbReference type="Pfam" id="PF20431">
    <property type="entry name" value="E_motif"/>
    <property type="match status" value="1"/>
</dbReference>
<dbReference type="InterPro" id="IPR029033">
    <property type="entry name" value="His_PPase_superfam"/>
</dbReference>
<feature type="repeat" description="PPR" evidence="5">
    <location>
        <begin position="638"/>
        <end position="672"/>
    </location>
</feature>
<dbReference type="Gene3D" id="1.25.40.10">
    <property type="entry name" value="Tetratricopeptide repeat domain"/>
    <property type="match status" value="2"/>
</dbReference>
<dbReference type="InterPro" id="IPR011990">
    <property type="entry name" value="TPR-like_helical_dom_sf"/>
</dbReference>
<evidence type="ECO:0000256" key="4">
    <source>
        <dbReference type="PIRSR" id="PIRSR613078-2"/>
    </source>
</evidence>
<feature type="domain" description="DYW" evidence="6">
    <location>
        <begin position="854"/>
        <end position="946"/>
    </location>
</feature>
<dbReference type="SMART" id="SM00855">
    <property type="entry name" value="PGAM"/>
    <property type="match status" value="1"/>
</dbReference>
<dbReference type="InterPro" id="IPR002885">
    <property type="entry name" value="PPR_rpt"/>
</dbReference>
<comment type="similarity">
    <text evidence="1">Belongs to the PPR family. PCMP-H subfamily.</text>
</comment>
<dbReference type="PANTHER" id="PTHR47926">
    <property type="entry name" value="PENTATRICOPEPTIDE REPEAT-CONTAINING PROTEIN"/>
    <property type="match status" value="1"/>
</dbReference>
<evidence type="ECO:0000256" key="5">
    <source>
        <dbReference type="PROSITE-ProRule" id="PRU00708"/>
    </source>
</evidence>
<feature type="binding site" evidence="4">
    <location>
        <position position="171"/>
    </location>
    <ligand>
        <name>substrate</name>
    </ligand>
</feature>
<dbReference type="InterPro" id="IPR032867">
    <property type="entry name" value="DYW_dom"/>
</dbReference>
<organism evidence="7 8">
    <name type="scientific">Rhododendron griersonianum</name>
    <dbReference type="NCBI Taxonomy" id="479676"/>
    <lineage>
        <taxon>Eukaryota</taxon>
        <taxon>Viridiplantae</taxon>
        <taxon>Streptophyta</taxon>
        <taxon>Embryophyta</taxon>
        <taxon>Tracheophyta</taxon>
        <taxon>Spermatophyta</taxon>
        <taxon>Magnoliopsida</taxon>
        <taxon>eudicotyledons</taxon>
        <taxon>Gunneridae</taxon>
        <taxon>Pentapetalae</taxon>
        <taxon>asterids</taxon>
        <taxon>Ericales</taxon>
        <taxon>Ericaceae</taxon>
        <taxon>Ericoideae</taxon>
        <taxon>Rhodoreae</taxon>
        <taxon>Rhododendron</taxon>
    </lineage>
</organism>
<feature type="active site" description="Proton donor/acceptor" evidence="3">
    <location>
        <position position="195"/>
    </location>
</feature>
<evidence type="ECO:0000313" key="7">
    <source>
        <dbReference type="EMBL" id="KAG5516913.1"/>
    </source>
</evidence>
<dbReference type="GO" id="GO:0008270">
    <property type="term" value="F:zinc ion binding"/>
    <property type="evidence" value="ECO:0007669"/>
    <property type="project" value="InterPro"/>
</dbReference>
<accession>A0AAV6HSY9</accession>
<dbReference type="AlphaFoldDB" id="A0AAV6HSY9"/>
<feature type="active site" description="Tele-phosphohistidine intermediate" evidence="3">
    <location>
        <position position="121"/>
    </location>
</feature>
<evidence type="ECO:0000313" key="8">
    <source>
        <dbReference type="Proteomes" id="UP000823749"/>
    </source>
</evidence>
<evidence type="ECO:0000256" key="3">
    <source>
        <dbReference type="PIRSR" id="PIRSR613078-1"/>
    </source>
</evidence>
<dbReference type="GO" id="GO:0031425">
    <property type="term" value="P:chloroplast RNA processing"/>
    <property type="evidence" value="ECO:0007669"/>
    <property type="project" value="UniProtKB-ARBA"/>
</dbReference>
<proteinExistence type="inferred from homology"/>
<dbReference type="InterPro" id="IPR046848">
    <property type="entry name" value="E_motif"/>
</dbReference>
<dbReference type="SUPFAM" id="SSF53254">
    <property type="entry name" value="Phosphoglycerate mutase-like"/>
    <property type="match status" value="1"/>
</dbReference>
<dbReference type="FunFam" id="1.25.40.10:FF:000344">
    <property type="entry name" value="Pentatricopeptide repeat-containing protein"/>
    <property type="match status" value="1"/>
</dbReference>
<dbReference type="FunFam" id="1.25.40.10:FF:000231">
    <property type="entry name" value="Pentatricopeptide repeat-containing protein chloroplastic"/>
    <property type="match status" value="1"/>
</dbReference>
<reference evidence="7 8" key="1">
    <citation type="submission" date="2020-08" db="EMBL/GenBank/DDBJ databases">
        <title>Plant Genome Project.</title>
        <authorList>
            <person name="Zhang R.-G."/>
        </authorList>
    </citation>
    <scope>NUCLEOTIDE SEQUENCE [LARGE SCALE GENOMIC DNA]</scope>
    <source>
        <strain evidence="7">WSP0</strain>
        <tissue evidence="7">Leaf</tissue>
    </source>
</reference>
<dbReference type="CDD" id="cd07067">
    <property type="entry name" value="HP_PGM_like"/>
    <property type="match status" value="1"/>
</dbReference>
<dbReference type="PROSITE" id="PS51375">
    <property type="entry name" value="PPR"/>
    <property type="match status" value="2"/>
</dbReference>
<dbReference type="Pfam" id="PF13041">
    <property type="entry name" value="PPR_2"/>
    <property type="match status" value="2"/>
</dbReference>
<dbReference type="GO" id="GO:0003723">
    <property type="term" value="F:RNA binding"/>
    <property type="evidence" value="ECO:0007669"/>
    <property type="project" value="InterPro"/>
</dbReference>
<dbReference type="Pfam" id="PF14432">
    <property type="entry name" value="DYW_deaminase"/>
    <property type="match status" value="1"/>
</dbReference>
<feature type="binding site" evidence="4">
    <location>
        <begin position="120"/>
        <end position="127"/>
    </location>
    <ligand>
        <name>substrate</name>
    </ligand>
</feature>
<dbReference type="Pfam" id="PF01535">
    <property type="entry name" value="PPR"/>
    <property type="match status" value="3"/>
</dbReference>
<dbReference type="InterPro" id="IPR046849">
    <property type="entry name" value="E2_motif"/>
</dbReference>
<dbReference type="Proteomes" id="UP000823749">
    <property type="component" value="Chromosome 13"/>
</dbReference>
<dbReference type="InterPro" id="IPR013078">
    <property type="entry name" value="His_Pase_superF_clade-1"/>
</dbReference>
<dbReference type="PANTHER" id="PTHR47926:SF355">
    <property type="entry name" value="DYW DOMAIN-CONTAINING PROTEIN"/>
    <property type="match status" value="1"/>
</dbReference>
<evidence type="ECO:0000256" key="2">
    <source>
        <dbReference type="ARBA" id="ARBA00022737"/>
    </source>
</evidence>
<sequence>MPQGNSEDDLQSSNHGLSLLLGSSEGSELLLMSMEKSDSMFIFFKFRRPSYCSCFDNLLFVLLHNTCKLVQFKVSFNFSSSTEKPENNVPITGGAYDFKKATISLTKTLLSSPKKVTIVRHGLSSWNEESRVQGSSDLSILTETGVNQAERCRKALANISFDQCFSSPISRAKSTAEILWHGREEPLVFLDSLKEGHLFYLEGMRNEDARQIYPKEYTTWREDPSNLSINGVYPLRMIWETANEAWKEILFTPGDHFLVVTHKSLLRALICTALGLGPERFRAIDVNNGGISVFNFNKRGEAMLQSLNMTAHIVLTVKFVPKKNKIVRYYIVIFLRLEWTSSFFHVIIQLLASSFMEPHNQHHHPPPFYYSQRAHEALLRAGPRLKPLQQVHAHLLITGSHRNLSLITKLTLLSCAAASIAYTRRLFLSIPNPDPFLFISLITSFSKNRFPNDAVLLYRRMLVTVPSLRPSSYVFTAVIKSCGELSALRVGRVVHCHALVRGYWLDSYVEAALVAFYAKCGDLVCARKVFDEMPERTVVAWNSMVSGYEQNGFSEKAIGLFHQMRDSGVGFDSATLVSVLSACSRVGALELGCWVHDRIRDNGYDMNVVIGTSLINMYARCGNVSRAREVFDLINDPNVVSWTAMISGYGMNGYGREAVELFDTMRARGPPPNDVTFVAVLSACAHTGLVQEGRKAFASMSEDFGLVPGMEHHVCMVDMLGRAGLLSEAFEYIKRLDLVKPAPAVWTAMLGACKMHRNFEFGVRVADHLLAAEPENPSHYVLISNVYALAGKMDRVEAIRNRMIQKGLKKGVGYSTIEVNQKTYLFSMGDKSHPETIAIYEYLDELMKRISEAGYVPVPESVMHELEEEEKEYEVRYHSEKLAIAFGMLNTSHGMPVRVVKNLRMCEDCHSAIKFISVVTRREIIVRDKLRFHHFTDGSCSCADYW</sequence>
<evidence type="ECO:0000256" key="1">
    <source>
        <dbReference type="ARBA" id="ARBA00006643"/>
    </source>
</evidence>
<keyword evidence="8" id="KW-1185">Reference proteome</keyword>